<organism evidence="1 2">
    <name type="scientific">Ditylenchus dipsaci</name>
    <dbReference type="NCBI Taxonomy" id="166011"/>
    <lineage>
        <taxon>Eukaryota</taxon>
        <taxon>Metazoa</taxon>
        <taxon>Ecdysozoa</taxon>
        <taxon>Nematoda</taxon>
        <taxon>Chromadorea</taxon>
        <taxon>Rhabditida</taxon>
        <taxon>Tylenchina</taxon>
        <taxon>Tylenchomorpha</taxon>
        <taxon>Sphaerularioidea</taxon>
        <taxon>Anguinidae</taxon>
        <taxon>Anguininae</taxon>
        <taxon>Ditylenchus</taxon>
    </lineage>
</organism>
<evidence type="ECO:0000313" key="2">
    <source>
        <dbReference type="WBParaSite" id="jg26208"/>
    </source>
</evidence>
<name>A0A915E359_9BILA</name>
<dbReference type="Proteomes" id="UP000887574">
    <property type="component" value="Unplaced"/>
</dbReference>
<reference evidence="2" key="1">
    <citation type="submission" date="2022-11" db="UniProtKB">
        <authorList>
            <consortium name="WormBaseParasite"/>
        </authorList>
    </citation>
    <scope>IDENTIFICATION</scope>
</reference>
<evidence type="ECO:0000313" key="1">
    <source>
        <dbReference type="Proteomes" id="UP000887574"/>
    </source>
</evidence>
<sequence>MHQVLDMNNLSIPTLHSFYCTRFLNLCNNPHKRLYKIEGNVETTQNLCHSNTLNNRKRKASNTSVVE</sequence>
<dbReference type="AlphaFoldDB" id="A0A915E359"/>
<accession>A0A915E359</accession>
<protein>
    <submittedName>
        <fullName evidence="2">Ovule protein</fullName>
    </submittedName>
</protein>
<proteinExistence type="predicted"/>
<keyword evidence="1" id="KW-1185">Reference proteome</keyword>
<dbReference type="WBParaSite" id="jg26208">
    <property type="protein sequence ID" value="jg26208"/>
    <property type="gene ID" value="jg26208"/>
</dbReference>